<evidence type="ECO:0000313" key="2">
    <source>
        <dbReference type="EMBL" id="EIC22764.1"/>
    </source>
</evidence>
<reference evidence="3" key="1">
    <citation type="submission" date="2011-06" db="EMBL/GenBank/DDBJ databases">
        <authorList>
            <consortium name="US DOE Joint Genome Institute (JGI-PGF)"/>
            <person name="Lucas S."/>
            <person name="Han J."/>
            <person name="Lapidus A."/>
            <person name="Cheng J.-F."/>
            <person name="Goodwin L."/>
            <person name="Pitluck S."/>
            <person name="Peters L."/>
            <person name="Land M.L."/>
            <person name="Hauser L."/>
            <person name="Vogl K."/>
            <person name="Liu Z."/>
            <person name="Overmann J."/>
            <person name="Frigaard N.-U."/>
            <person name="Bryant D.A."/>
            <person name="Woyke T.J."/>
        </authorList>
    </citation>
    <scope>NUCLEOTIDE SEQUENCE [LARGE SCALE GENOMIC DNA]</scope>
    <source>
        <strain evidence="3">970</strain>
    </source>
</reference>
<feature type="region of interest" description="Disordered" evidence="1">
    <location>
        <begin position="76"/>
        <end position="118"/>
    </location>
</feature>
<name>H8Z2Z2_9GAMM</name>
<dbReference type="AlphaFoldDB" id="H8Z2Z2"/>
<sequence length="118" mass="12928">MIEIEYIVKDNQGVERLRTADKKEADAYDKALEVADRLGQWLRDGQAVPNLADEDLEELTIHLALNARVVERILKGKEAEPASRRGSTSTGGQPSANDQDGDEEETPSADVRPLKATG</sequence>
<dbReference type="Proteomes" id="UP000002964">
    <property type="component" value="Unassembled WGS sequence"/>
</dbReference>
<proteinExistence type="predicted"/>
<dbReference type="EMBL" id="JH603169">
    <property type="protein sequence ID" value="EIC22764.1"/>
    <property type="molecule type" value="Genomic_DNA"/>
</dbReference>
<protein>
    <recommendedName>
        <fullName evidence="4">YebG protein</fullName>
    </recommendedName>
</protein>
<dbReference type="HOGENOM" id="CLU_146554_1_0_6"/>
<accession>H8Z2Z2</accession>
<dbReference type="OrthoDB" id="6415307at2"/>
<reference evidence="2 3" key="2">
    <citation type="submission" date="2011-11" db="EMBL/GenBank/DDBJ databases">
        <authorList>
            <consortium name="US DOE Joint Genome Institute"/>
            <person name="Lucas S."/>
            <person name="Han J."/>
            <person name="Lapidus A."/>
            <person name="Cheng J.-F."/>
            <person name="Goodwin L."/>
            <person name="Pitluck S."/>
            <person name="Peters L."/>
            <person name="Ovchinnikova G."/>
            <person name="Zhang X."/>
            <person name="Detter J.C."/>
            <person name="Han C."/>
            <person name="Tapia R."/>
            <person name="Land M."/>
            <person name="Hauser L."/>
            <person name="Kyrpides N."/>
            <person name="Ivanova N."/>
            <person name="Pagani I."/>
            <person name="Vogl K."/>
            <person name="Liu Z."/>
            <person name="Overmann J."/>
            <person name="Frigaard N.-U."/>
            <person name="Bryant D."/>
            <person name="Woyke T."/>
        </authorList>
    </citation>
    <scope>NUCLEOTIDE SEQUENCE [LARGE SCALE GENOMIC DNA]</scope>
    <source>
        <strain evidence="2 3">970</strain>
    </source>
</reference>
<organism evidence="2 3">
    <name type="scientific">Thiorhodovibrio frisius</name>
    <dbReference type="NCBI Taxonomy" id="631362"/>
    <lineage>
        <taxon>Bacteria</taxon>
        <taxon>Pseudomonadati</taxon>
        <taxon>Pseudomonadota</taxon>
        <taxon>Gammaproteobacteria</taxon>
        <taxon>Chromatiales</taxon>
        <taxon>Chromatiaceae</taxon>
        <taxon>Thiorhodovibrio</taxon>
    </lineage>
</organism>
<dbReference type="Gene3D" id="1.10.10.710">
    <property type="entry name" value="PSPTO_1197 like"/>
    <property type="match status" value="1"/>
</dbReference>
<dbReference type="Pfam" id="PF07130">
    <property type="entry name" value="YebG"/>
    <property type="match status" value="1"/>
</dbReference>
<dbReference type="InterPro" id="IPR009813">
    <property type="entry name" value="Uncharacterised_YebG"/>
</dbReference>
<gene>
    <name evidence="2" type="ORF">Thi970DRAFT_03047</name>
</gene>
<dbReference type="eggNOG" id="COG3141">
    <property type="taxonomic scope" value="Bacteria"/>
</dbReference>
<dbReference type="InterPro" id="IPR038627">
    <property type="entry name" value="YebG-like_sf"/>
</dbReference>
<evidence type="ECO:0008006" key="4">
    <source>
        <dbReference type="Google" id="ProtNLM"/>
    </source>
</evidence>
<evidence type="ECO:0000256" key="1">
    <source>
        <dbReference type="SAM" id="MobiDB-lite"/>
    </source>
</evidence>
<keyword evidence="3" id="KW-1185">Reference proteome</keyword>
<dbReference type="RefSeq" id="WP_009149771.1">
    <property type="nucleotide sequence ID" value="NZ_CP121471.1"/>
</dbReference>
<feature type="compositionally biased region" description="Polar residues" evidence="1">
    <location>
        <begin position="85"/>
        <end position="98"/>
    </location>
</feature>
<dbReference type="STRING" id="631362.Thi970DRAFT_03047"/>
<evidence type="ECO:0000313" key="3">
    <source>
        <dbReference type="Proteomes" id="UP000002964"/>
    </source>
</evidence>